<name>A0A8T3YI98_9ARCH</name>
<keyword evidence="1" id="KW-0175">Coiled coil</keyword>
<gene>
    <name evidence="2" type="ORF">HY544_02030</name>
</gene>
<evidence type="ECO:0000313" key="3">
    <source>
        <dbReference type="Proteomes" id="UP000732298"/>
    </source>
</evidence>
<evidence type="ECO:0000256" key="1">
    <source>
        <dbReference type="SAM" id="Coils"/>
    </source>
</evidence>
<dbReference type="EMBL" id="JACQPB010000025">
    <property type="protein sequence ID" value="MBI4210264.1"/>
    <property type="molecule type" value="Genomic_DNA"/>
</dbReference>
<reference evidence="2" key="1">
    <citation type="submission" date="2020-07" db="EMBL/GenBank/DDBJ databases">
        <title>Huge and variable diversity of episymbiotic CPR bacteria and DPANN archaea in groundwater ecosystems.</title>
        <authorList>
            <person name="He C.Y."/>
            <person name="Keren R."/>
            <person name="Whittaker M."/>
            <person name="Farag I.F."/>
            <person name="Doudna J."/>
            <person name="Cate J.H.D."/>
            <person name="Banfield J.F."/>
        </authorList>
    </citation>
    <scope>NUCLEOTIDE SEQUENCE</scope>
    <source>
        <strain evidence="2">NC_groundwater_1296_Ag_S-0.2um_52_80</strain>
    </source>
</reference>
<comment type="caution">
    <text evidence="2">The sequence shown here is derived from an EMBL/GenBank/DDBJ whole genome shotgun (WGS) entry which is preliminary data.</text>
</comment>
<accession>A0A8T3YI98</accession>
<sequence length="441" mass="50418">MIIHVLLLVIPLIFAQFASADFLVVDTPSGQVKIPVNSPSQSPGPSDGEYRTFNNLEAIAYCDVGALEKKMKELDLPSGVPDPSEFADSYGKIAQGDVILGPGRFSKEVIERYPEVVNDTKKNATIYTSSHNYTSKKSLAWEIKSNIEAICDQMKRAQKRIRLLNQIAAEYDKTRPSTEDVILKQRKKRYDYYGGNIDRATDDSIRMENEQQEELGLEIMGNFFLSFKFSFWPKYNTAYSLLTFAQRHEEREAGGTVDYFHLTKQNRTNLEWDAFKVNPSKEEIINIIIVYFKKITFSDTDFLGPGSIPIESSRQVEFEYNFEKPDRIAKQAENENAPRFPDDEFFHQILSDESISQTTSNMLVSITVDEYDPEIAGADFRGKHVSRTTLPPTANPYHYIISKDLAQMKAAAKAIRQMTEQFDLVQKKAKEAMETYKKQFE</sequence>
<feature type="coiled-coil region" evidence="1">
    <location>
        <begin position="147"/>
        <end position="174"/>
    </location>
</feature>
<organism evidence="2 3">
    <name type="scientific">Candidatus Iainarchaeum sp</name>
    <dbReference type="NCBI Taxonomy" id="3101447"/>
    <lineage>
        <taxon>Archaea</taxon>
        <taxon>Candidatus Iainarchaeota</taxon>
        <taxon>Candidatus Iainarchaeia</taxon>
        <taxon>Candidatus Iainarchaeales</taxon>
        <taxon>Candidatus Iainarchaeaceae</taxon>
        <taxon>Candidatus Iainarchaeum</taxon>
    </lineage>
</organism>
<protein>
    <submittedName>
        <fullName evidence="2">Uncharacterized protein</fullName>
    </submittedName>
</protein>
<evidence type="ECO:0000313" key="2">
    <source>
        <dbReference type="EMBL" id="MBI4210264.1"/>
    </source>
</evidence>
<dbReference type="AlphaFoldDB" id="A0A8T3YI98"/>
<dbReference type="Proteomes" id="UP000732298">
    <property type="component" value="Unassembled WGS sequence"/>
</dbReference>
<proteinExistence type="predicted"/>